<dbReference type="PANTHER" id="PTHR43591">
    <property type="entry name" value="METHYLTRANSFERASE"/>
    <property type="match status" value="1"/>
</dbReference>
<accession>A0A931DP42</accession>
<dbReference type="Pfam" id="PF08241">
    <property type="entry name" value="Methyltransf_11"/>
    <property type="match status" value="1"/>
</dbReference>
<gene>
    <name evidence="2" type="ORF">IW256_006241</name>
</gene>
<dbReference type="Gene3D" id="3.40.50.150">
    <property type="entry name" value="Vaccinia Virus protein VP39"/>
    <property type="match status" value="1"/>
</dbReference>
<protein>
    <submittedName>
        <fullName evidence="2">SAM-dependent methyltransferase</fullName>
    </submittedName>
</protein>
<sequence>MTTTFDEYERVLWDGRADAYDRGFALLTARTAGPLLDAAKVGAGTRVLDVGTGPGVVSREAVRRGAEVAAVDADPGMAETAARNVPGLDVRVAVLPDLPFADAEFEAVAGNFVINHVGDPDAALRELRRVLRPGGRLALTCWEMPGSGALGIVREAMDEAGVPWPDDVPVSPFMEYGERAAFGELVRAAGFGDVGVDPLDWHHVVDPEEWWESGALARVGSNGFVLARQEPATVARVKAVYDRIMTRYAVDGGKVSLPAHALLAYGTR</sequence>
<dbReference type="GO" id="GO:0032259">
    <property type="term" value="P:methylation"/>
    <property type="evidence" value="ECO:0007669"/>
    <property type="project" value="UniProtKB-KW"/>
</dbReference>
<dbReference type="EMBL" id="JADOUA010000001">
    <property type="protein sequence ID" value="MBG6092128.1"/>
    <property type="molecule type" value="Genomic_DNA"/>
</dbReference>
<dbReference type="RefSeq" id="WP_197014353.1">
    <property type="nucleotide sequence ID" value="NZ_BAABES010000033.1"/>
</dbReference>
<comment type="caution">
    <text evidence="2">The sequence shown here is derived from an EMBL/GenBank/DDBJ whole genome shotgun (WGS) entry which is preliminary data.</text>
</comment>
<evidence type="ECO:0000313" key="3">
    <source>
        <dbReference type="Proteomes" id="UP000614047"/>
    </source>
</evidence>
<dbReference type="InterPro" id="IPR029063">
    <property type="entry name" value="SAM-dependent_MTases_sf"/>
</dbReference>
<keyword evidence="2" id="KW-0489">Methyltransferase</keyword>
<dbReference type="InterPro" id="IPR013216">
    <property type="entry name" value="Methyltransf_11"/>
</dbReference>
<feature type="domain" description="Methyltransferase type 11" evidence="1">
    <location>
        <begin position="48"/>
        <end position="138"/>
    </location>
</feature>
<reference evidence="2" key="1">
    <citation type="submission" date="2020-11" db="EMBL/GenBank/DDBJ databases">
        <title>Sequencing the genomes of 1000 actinobacteria strains.</title>
        <authorList>
            <person name="Klenk H.-P."/>
        </authorList>
    </citation>
    <scope>NUCLEOTIDE SEQUENCE</scope>
    <source>
        <strain evidence="2">DSM 43175</strain>
    </source>
</reference>
<dbReference type="Proteomes" id="UP000614047">
    <property type="component" value="Unassembled WGS sequence"/>
</dbReference>
<evidence type="ECO:0000259" key="1">
    <source>
        <dbReference type="Pfam" id="PF08241"/>
    </source>
</evidence>
<evidence type="ECO:0000313" key="2">
    <source>
        <dbReference type="EMBL" id="MBG6092128.1"/>
    </source>
</evidence>
<name>A0A931DP42_9ACTN</name>
<organism evidence="2 3">
    <name type="scientific">Actinomadura viridis</name>
    <dbReference type="NCBI Taxonomy" id="58110"/>
    <lineage>
        <taxon>Bacteria</taxon>
        <taxon>Bacillati</taxon>
        <taxon>Actinomycetota</taxon>
        <taxon>Actinomycetes</taxon>
        <taxon>Streptosporangiales</taxon>
        <taxon>Thermomonosporaceae</taxon>
        <taxon>Actinomadura</taxon>
    </lineage>
</organism>
<dbReference type="SUPFAM" id="SSF53335">
    <property type="entry name" value="S-adenosyl-L-methionine-dependent methyltransferases"/>
    <property type="match status" value="1"/>
</dbReference>
<dbReference type="CDD" id="cd02440">
    <property type="entry name" value="AdoMet_MTases"/>
    <property type="match status" value="1"/>
</dbReference>
<dbReference type="AlphaFoldDB" id="A0A931DP42"/>
<proteinExistence type="predicted"/>
<keyword evidence="2" id="KW-0808">Transferase</keyword>
<keyword evidence="3" id="KW-1185">Reference proteome</keyword>
<dbReference type="GO" id="GO:0008757">
    <property type="term" value="F:S-adenosylmethionine-dependent methyltransferase activity"/>
    <property type="evidence" value="ECO:0007669"/>
    <property type="project" value="InterPro"/>
</dbReference>